<evidence type="ECO:0000259" key="2">
    <source>
        <dbReference type="Pfam" id="PF12146"/>
    </source>
</evidence>
<sequence>MHFLKVSAALVLSLTAFVSAAPTPSVFITAEKDLTALWNGPMYQQYISSTNGTTLGMPRADGGAVNLPWRYYPSLAKETKNTIILTNGRAETVGKFREFIYDLSQNGFNVLTWDHRGQGFAPRLGCQPTTLSDVEDFNEGYVGDMQKIITDNKKSGLIAGHNLLFWGHSMGGGIGVGHMQKFPGTFAAAVLSAPMLEINTDPYPGIVALPIADIIEAFGGPCAAAPGQNPVPGPVQDPNLGGVTTSAIRFTLSRQIYTQFPNALLGGSTARWVSEAISAIQAYVLKAKYTTTPIQLHQAALDTYVNDNGQNVFCKGLKVLGVTVIKPAPKCQLIRHEAAKHEIWAEVDSIRTPYMNTIIAYFRQFSV</sequence>
<keyword evidence="1" id="KW-0732">Signal</keyword>
<comment type="caution">
    <text evidence="3">The sequence shown here is derived from an EMBL/GenBank/DDBJ whole genome shotgun (WGS) entry which is preliminary data.</text>
</comment>
<keyword evidence="4" id="KW-1185">Reference proteome</keyword>
<accession>A0A507ED82</accession>
<dbReference type="InterPro" id="IPR051044">
    <property type="entry name" value="MAG_DAG_Lipase"/>
</dbReference>
<dbReference type="InterPro" id="IPR029058">
    <property type="entry name" value="AB_hydrolase_fold"/>
</dbReference>
<evidence type="ECO:0000313" key="3">
    <source>
        <dbReference type="EMBL" id="TPX62149.1"/>
    </source>
</evidence>
<dbReference type="PANTHER" id="PTHR11614">
    <property type="entry name" value="PHOSPHOLIPASE-RELATED"/>
    <property type="match status" value="1"/>
</dbReference>
<evidence type="ECO:0000313" key="4">
    <source>
        <dbReference type="Proteomes" id="UP000318582"/>
    </source>
</evidence>
<evidence type="ECO:0000256" key="1">
    <source>
        <dbReference type="SAM" id="SignalP"/>
    </source>
</evidence>
<dbReference type="Proteomes" id="UP000318582">
    <property type="component" value="Unassembled WGS sequence"/>
</dbReference>
<reference evidence="3 4" key="1">
    <citation type="journal article" date="2019" name="Sci. Rep.">
        <title>Comparative genomics of chytrid fungi reveal insights into the obligate biotrophic and pathogenic lifestyle of Synchytrium endobioticum.</title>
        <authorList>
            <person name="van de Vossenberg B.T.L.H."/>
            <person name="Warris S."/>
            <person name="Nguyen H.D.T."/>
            <person name="van Gent-Pelzer M.P.E."/>
            <person name="Joly D.L."/>
            <person name="van de Geest H.C."/>
            <person name="Bonants P.J.M."/>
            <person name="Smith D.S."/>
            <person name="Levesque C.A."/>
            <person name="van der Lee T.A.J."/>
        </authorList>
    </citation>
    <scope>NUCLEOTIDE SEQUENCE [LARGE SCALE GENOMIC DNA]</scope>
    <source>
        <strain evidence="3 4">CBS 809.83</strain>
    </source>
</reference>
<protein>
    <recommendedName>
        <fullName evidence="2">Serine aminopeptidase S33 domain-containing protein</fullName>
    </recommendedName>
</protein>
<dbReference type="AlphaFoldDB" id="A0A507ED82"/>
<organism evidence="3 4">
    <name type="scientific">Powellomyces hirtus</name>
    <dbReference type="NCBI Taxonomy" id="109895"/>
    <lineage>
        <taxon>Eukaryota</taxon>
        <taxon>Fungi</taxon>
        <taxon>Fungi incertae sedis</taxon>
        <taxon>Chytridiomycota</taxon>
        <taxon>Chytridiomycota incertae sedis</taxon>
        <taxon>Chytridiomycetes</taxon>
        <taxon>Spizellomycetales</taxon>
        <taxon>Powellomycetaceae</taxon>
        <taxon>Powellomyces</taxon>
    </lineage>
</organism>
<gene>
    <name evidence="3" type="ORF">PhCBS80983_g00624</name>
</gene>
<proteinExistence type="predicted"/>
<feature type="chain" id="PRO_5021189499" description="Serine aminopeptidase S33 domain-containing protein" evidence="1">
    <location>
        <begin position="21"/>
        <end position="367"/>
    </location>
</feature>
<dbReference type="InterPro" id="IPR022742">
    <property type="entry name" value="Hydrolase_4"/>
</dbReference>
<dbReference type="Gene3D" id="3.40.50.1820">
    <property type="entry name" value="alpha/beta hydrolase"/>
    <property type="match status" value="1"/>
</dbReference>
<name>A0A507ED82_9FUNG</name>
<dbReference type="EMBL" id="QEAQ01000004">
    <property type="protein sequence ID" value="TPX62149.1"/>
    <property type="molecule type" value="Genomic_DNA"/>
</dbReference>
<feature type="signal peptide" evidence="1">
    <location>
        <begin position="1"/>
        <end position="20"/>
    </location>
</feature>
<feature type="domain" description="Serine aminopeptidase S33" evidence="2">
    <location>
        <begin position="78"/>
        <end position="319"/>
    </location>
</feature>
<dbReference type="Pfam" id="PF12146">
    <property type="entry name" value="Hydrolase_4"/>
    <property type="match status" value="1"/>
</dbReference>
<dbReference type="SUPFAM" id="SSF53474">
    <property type="entry name" value="alpha/beta-Hydrolases"/>
    <property type="match status" value="1"/>
</dbReference>